<gene>
    <name evidence="7" type="ORF">A458_21565</name>
</gene>
<dbReference type="GO" id="GO:0009007">
    <property type="term" value="F:site-specific DNA-methyltransferase (adenine-specific) activity"/>
    <property type="evidence" value="ECO:0007669"/>
    <property type="project" value="UniProtKB-EC"/>
</dbReference>
<dbReference type="InterPro" id="IPR003356">
    <property type="entry name" value="DNA_methylase_A-5"/>
</dbReference>
<dbReference type="REBASE" id="49218">
    <property type="entry name" value="M.Pst29243ORF21565P"/>
</dbReference>
<dbReference type="eggNOG" id="COG0286">
    <property type="taxonomic scope" value="Bacteria"/>
</dbReference>
<protein>
    <submittedName>
        <fullName evidence="7">DNA methylase family protein</fullName>
    </submittedName>
</protein>
<dbReference type="EMBL" id="CP003677">
    <property type="protein sequence ID" value="AFM35524.1"/>
    <property type="molecule type" value="Genomic_DNA"/>
</dbReference>
<evidence type="ECO:0000256" key="2">
    <source>
        <dbReference type="ARBA" id="ARBA00022603"/>
    </source>
</evidence>
<dbReference type="Gene3D" id="3.90.220.20">
    <property type="entry name" value="DNA methylase specificity domains"/>
    <property type="match status" value="1"/>
</dbReference>
<comment type="similarity">
    <text evidence="1">Belongs to the N(4)/N(6)-methyltransferase family.</text>
</comment>
<keyword evidence="5" id="KW-0238">DNA-binding</keyword>
<dbReference type="PANTHER" id="PTHR33841">
    <property type="entry name" value="DNA METHYLTRANSFERASE YEEA-RELATED"/>
    <property type="match status" value="1"/>
</dbReference>
<dbReference type="PROSITE" id="PS00092">
    <property type="entry name" value="N6_MTASE"/>
    <property type="match status" value="1"/>
</dbReference>
<keyword evidence="2 7" id="KW-0489">Methyltransferase</keyword>
<keyword evidence="4" id="KW-0680">Restriction system</keyword>
<dbReference type="GO" id="GO:0032259">
    <property type="term" value="P:methylation"/>
    <property type="evidence" value="ECO:0007669"/>
    <property type="project" value="UniProtKB-KW"/>
</dbReference>
<dbReference type="HOGENOM" id="CLU_057289_0_0_6"/>
<evidence type="ECO:0000256" key="1">
    <source>
        <dbReference type="ARBA" id="ARBA00006594"/>
    </source>
</evidence>
<dbReference type="PRINTS" id="PR00507">
    <property type="entry name" value="N12N6MTFRASE"/>
</dbReference>
<dbReference type="SUPFAM" id="SSF53335">
    <property type="entry name" value="S-adenosyl-L-methionine-dependent methyltransferases"/>
    <property type="match status" value="1"/>
</dbReference>
<dbReference type="PANTHER" id="PTHR33841:SF4">
    <property type="entry name" value="RESTRICTION MODIFICATION SYSTEM DNA SPECIFICITY DOMAIN"/>
    <property type="match status" value="1"/>
</dbReference>
<organism evidence="7 8">
    <name type="scientific">Stutzerimonas stutzeri CCUG 29243</name>
    <dbReference type="NCBI Taxonomy" id="1196835"/>
    <lineage>
        <taxon>Bacteria</taxon>
        <taxon>Pseudomonadati</taxon>
        <taxon>Pseudomonadota</taxon>
        <taxon>Gammaproteobacteria</taxon>
        <taxon>Pseudomonadales</taxon>
        <taxon>Pseudomonadaceae</taxon>
        <taxon>Stutzerimonas</taxon>
    </lineage>
</organism>
<dbReference type="InterPro" id="IPR044946">
    <property type="entry name" value="Restrct_endonuc_typeI_TRD_sf"/>
</dbReference>
<dbReference type="GO" id="GO:0008170">
    <property type="term" value="F:N-methyltransferase activity"/>
    <property type="evidence" value="ECO:0007669"/>
    <property type="project" value="InterPro"/>
</dbReference>
<dbReference type="InterPro" id="IPR050953">
    <property type="entry name" value="N4_N6_ade-DNA_methylase"/>
</dbReference>
<dbReference type="AlphaFoldDB" id="I4CZL7"/>
<dbReference type="CDD" id="cd02440">
    <property type="entry name" value="AdoMet_MTases"/>
    <property type="match status" value="1"/>
</dbReference>
<dbReference type="Gene3D" id="3.40.50.150">
    <property type="entry name" value="Vaccinia Virus protein VP39"/>
    <property type="match status" value="1"/>
</dbReference>
<dbReference type="InterPro" id="IPR002052">
    <property type="entry name" value="DNA_methylase_N6_adenine_CS"/>
</dbReference>
<dbReference type="RefSeq" id="WP_014822253.1">
    <property type="nucleotide sequence ID" value="NC_018028.1"/>
</dbReference>
<dbReference type="GO" id="GO:0003677">
    <property type="term" value="F:DNA binding"/>
    <property type="evidence" value="ECO:0007669"/>
    <property type="project" value="UniProtKB-KW"/>
</dbReference>
<evidence type="ECO:0000259" key="6">
    <source>
        <dbReference type="Pfam" id="PF02384"/>
    </source>
</evidence>
<feature type="domain" description="DNA methylase adenine-specific" evidence="6">
    <location>
        <begin position="9"/>
        <end position="223"/>
    </location>
</feature>
<dbReference type="Pfam" id="PF02384">
    <property type="entry name" value="N6_Mtase"/>
    <property type="match status" value="1"/>
</dbReference>
<evidence type="ECO:0000313" key="8">
    <source>
        <dbReference type="Proteomes" id="UP000006063"/>
    </source>
</evidence>
<evidence type="ECO:0000313" key="7">
    <source>
        <dbReference type="EMBL" id="AFM35524.1"/>
    </source>
</evidence>
<name>I4CZL7_STUST</name>
<dbReference type="GO" id="GO:0009307">
    <property type="term" value="P:DNA restriction-modification system"/>
    <property type="evidence" value="ECO:0007669"/>
    <property type="project" value="UniProtKB-KW"/>
</dbReference>
<dbReference type="Proteomes" id="UP000006063">
    <property type="component" value="Chromosome"/>
</dbReference>
<dbReference type="InterPro" id="IPR029063">
    <property type="entry name" value="SAM-dependent_MTases_sf"/>
</dbReference>
<dbReference type="SUPFAM" id="SSF116734">
    <property type="entry name" value="DNA methylase specificity domain"/>
    <property type="match status" value="1"/>
</dbReference>
<dbReference type="PATRIC" id="fig|1196835.3.peg.4333"/>
<keyword evidence="3" id="KW-0808">Transferase</keyword>
<reference evidence="7 8" key="1">
    <citation type="journal article" date="2012" name="J. Bacteriol.">
        <title>Complete Genome Sequence of the Naphthalene-Degrading Bacterium Pseudomonas stutzeri AN10 (CCUG 29243).</title>
        <authorList>
            <person name="Brunet-Galmes I."/>
            <person name="Busquets A."/>
            <person name="Pena A."/>
            <person name="Gomila M."/>
            <person name="Nogales B."/>
            <person name="Garcia-Valdes E."/>
            <person name="Lalucat J."/>
            <person name="Bennasar A."/>
            <person name="Bosch R."/>
        </authorList>
    </citation>
    <scope>NUCLEOTIDE SEQUENCE [LARGE SCALE GENOMIC DNA]</scope>
    <source>
        <strain evidence="7 8">CCUG 29243</strain>
    </source>
</reference>
<evidence type="ECO:0000256" key="3">
    <source>
        <dbReference type="ARBA" id="ARBA00022679"/>
    </source>
</evidence>
<evidence type="ECO:0000256" key="4">
    <source>
        <dbReference type="ARBA" id="ARBA00022747"/>
    </source>
</evidence>
<evidence type="ECO:0000256" key="5">
    <source>
        <dbReference type="ARBA" id="ARBA00023125"/>
    </source>
</evidence>
<dbReference type="KEGG" id="psc:A458_21565"/>
<proteinExistence type="inferred from homology"/>
<accession>I4CZL7</accession>
<sequence length="411" mass="44820">MRTYEHAKATDHLGRYYTQNAISRFLVELFPHESPLFVLDLGAGEGALSLAASTKWSNADLITIDVDSVASQVLTERLLAGEFRGKHHHLPDDALGLNLKDSLAARSIGPLDVAICNPPFLIPKWCDDYSSILEDAGFSGSLPAITTTDAAALFLAQNMRLIAEGGSLGIIVPDSLVCAEKYLGFRSSLLDKYDVLQAIRLPRGSFVGTDALAHILVISKRKPTSGLVRLSCLPSEHGGLLNMTVDRDLAAKRLDFFYHSAQMLNNNSTIILSDVIIDLRRGSLNSAEVRSAESFVLHTTDINANMLGKWVDFSKRKFAPGKVPRITSIAEPGDIVIARVGRNAAEKVIGISGGPVALSDCLYRVRVKDEYRDLVLNSLSSLPGKRWMEMHAYGVAARHINKSDLLNMPLS</sequence>